<keyword evidence="1" id="KW-0067">ATP-binding</keyword>
<dbReference type="Gene3D" id="3.40.190.10">
    <property type="entry name" value="Periplasmic binding protein-like II"/>
    <property type="match status" value="2"/>
</dbReference>
<reference evidence="2" key="1">
    <citation type="submission" date="2018-12" db="EMBL/GenBank/DDBJ databases">
        <title>Tengunoibacter tsumagoiensis gen. nov., sp. nov., Dictyobacter kobayashii sp. nov., D. alpinus sp. nov., and D. joshuensis sp. nov. and description of Dictyobacteraceae fam. nov. within the order Ktedonobacterales isolated from Tengu-no-mugimeshi.</title>
        <authorList>
            <person name="Wang C.M."/>
            <person name="Zheng Y."/>
            <person name="Sakai Y."/>
            <person name="Toyoda A."/>
            <person name="Minakuchi Y."/>
            <person name="Abe K."/>
            <person name="Yokota A."/>
            <person name="Yabe S."/>
        </authorList>
    </citation>
    <scope>NUCLEOTIDE SEQUENCE [LARGE SCALE GENOMIC DNA]</scope>
    <source>
        <strain evidence="2">S-27</strain>
    </source>
</reference>
<dbReference type="InterPro" id="IPR006059">
    <property type="entry name" value="SBP"/>
</dbReference>
<keyword evidence="1" id="KW-0547">Nucleotide-binding</keyword>
<dbReference type="Proteomes" id="UP000287224">
    <property type="component" value="Unassembled WGS sequence"/>
</dbReference>
<organism evidence="1 2">
    <name type="scientific">Dictyobacter aurantiacus</name>
    <dbReference type="NCBI Taxonomy" id="1936993"/>
    <lineage>
        <taxon>Bacteria</taxon>
        <taxon>Bacillati</taxon>
        <taxon>Chloroflexota</taxon>
        <taxon>Ktedonobacteria</taxon>
        <taxon>Ktedonobacterales</taxon>
        <taxon>Dictyobacteraceae</taxon>
        <taxon>Dictyobacter</taxon>
    </lineage>
</organism>
<proteinExistence type="predicted"/>
<dbReference type="AlphaFoldDB" id="A0A401ZK97"/>
<accession>A0A401ZK97</accession>
<sequence>MRNEGVTVMVATRLGRRDFLRIGAGALTGAAALGLAGCGDASEAQAGASSLQFSFWGSSVRAGLTTKAIHAYEQSHPQVKISTWFTGFGSYWPKLATQISGGSAPDLIQMDMRYIDQYVRKGLLLDLTRYIPQPIDLHDFNQPLLKGSEARGKIYGIPFGGNFTSVFYNTSLFQKVGYQMPGNFSDWTWDAMKQVAQEIVKAAGPGVYGVDDASSNITAFEVFIRQRGKELYTDAGQRAFNKQDALDWFGYWSDLRKAGLCIPPDLSVQYSGATPALTTIVAGKAAINFSTSNQIQAFQAATPTKLGLYSTPSSAGVKDNGNYLKASMLLSASSSTKNPDAVTQFINAVFNDPALVKALKIERGIPGSARAQALLKPSLKSADLKQLTMVNQLAAITRPKSVLDPPGAGEVSDLLVLIAQGLGFGKMSIDEAASTLVTQADKALERDGV</sequence>
<comment type="caution">
    <text evidence="1">The sequence shown here is derived from an EMBL/GenBank/DDBJ whole genome shotgun (WGS) entry which is preliminary data.</text>
</comment>
<gene>
    <name evidence="1" type="ORF">KDAU_46050</name>
</gene>
<dbReference type="EMBL" id="BIFQ01000001">
    <property type="protein sequence ID" value="GCE07276.1"/>
    <property type="molecule type" value="Genomic_DNA"/>
</dbReference>
<dbReference type="Pfam" id="PF01547">
    <property type="entry name" value="SBP_bac_1"/>
    <property type="match status" value="1"/>
</dbReference>
<dbReference type="GO" id="GO:0005524">
    <property type="term" value="F:ATP binding"/>
    <property type="evidence" value="ECO:0007669"/>
    <property type="project" value="UniProtKB-KW"/>
</dbReference>
<keyword evidence="2" id="KW-1185">Reference proteome</keyword>
<dbReference type="InterPro" id="IPR050490">
    <property type="entry name" value="Bact_solute-bd_prot1"/>
</dbReference>
<evidence type="ECO:0000313" key="1">
    <source>
        <dbReference type="EMBL" id="GCE07276.1"/>
    </source>
</evidence>
<name>A0A401ZK97_9CHLR</name>
<dbReference type="PROSITE" id="PS51318">
    <property type="entry name" value="TAT"/>
    <property type="match status" value="1"/>
</dbReference>
<dbReference type="SUPFAM" id="SSF53850">
    <property type="entry name" value="Periplasmic binding protein-like II"/>
    <property type="match status" value="1"/>
</dbReference>
<dbReference type="PANTHER" id="PTHR43649">
    <property type="entry name" value="ARABINOSE-BINDING PROTEIN-RELATED"/>
    <property type="match status" value="1"/>
</dbReference>
<dbReference type="InterPro" id="IPR006311">
    <property type="entry name" value="TAT_signal"/>
</dbReference>
<protein>
    <submittedName>
        <fullName evidence="1">ABC transporter ATP-binding protein</fullName>
    </submittedName>
</protein>
<evidence type="ECO:0000313" key="2">
    <source>
        <dbReference type="Proteomes" id="UP000287224"/>
    </source>
</evidence>
<dbReference type="PANTHER" id="PTHR43649:SF11">
    <property type="entry name" value="ABC TRANSPORTER SUBSTRATE-BINDING PROTEIN YESO-RELATED"/>
    <property type="match status" value="1"/>
</dbReference>